<dbReference type="PANTHER" id="PTHR37614:SF2">
    <property type="entry name" value="OS02G0121400 PROTEIN"/>
    <property type="match status" value="1"/>
</dbReference>
<name>A0AAN9K6N6_CLITE</name>
<evidence type="ECO:0000256" key="1">
    <source>
        <dbReference type="SAM" id="MobiDB-lite"/>
    </source>
</evidence>
<evidence type="ECO:0000313" key="3">
    <source>
        <dbReference type="Proteomes" id="UP001359559"/>
    </source>
</evidence>
<accession>A0AAN9K6N6</accession>
<protein>
    <submittedName>
        <fullName evidence="2">Uncharacterized protein</fullName>
    </submittedName>
</protein>
<comment type="caution">
    <text evidence="2">The sequence shown here is derived from an EMBL/GenBank/DDBJ whole genome shotgun (WGS) entry which is preliminary data.</text>
</comment>
<dbReference type="AlphaFoldDB" id="A0AAN9K6N6"/>
<proteinExistence type="predicted"/>
<dbReference type="PANTHER" id="PTHR37614">
    <property type="entry name" value="OS02G0121400 PROTEIN"/>
    <property type="match status" value="1"/>
</dbReference>
<reference evidence="2 3" key="1">
    <citation type="submission" date="2024-01" db="EMBL/GenBank/DDBJ databases">
        <title>The genomes of 5 underutilized Papilionoideae crops provide insights into root nodulation and disease resistance.</title>
        <authorList>
            <person name="Yuan L."/>
        </authorList>
    </citation>
    <scope>NUCLEOTIDE SEQUENCE [LARGE SCALE GENOMIC DNA]</scope>
    <source>
        <strain evidence="2">LY-2023</strain>
        <tissue evidence="2">Leaf</tissue>
    </source>
</reference>
<evidence type="ECO:0000313" key="2">
    <source>
        <dbReference type="EMBL" id="KAK7310966.1"/>
    </source>
</evidence>
<sequence>MKEAWCSKEHEVAEILVNLNSVILELDFEGVILPPWGRRKKRSAVNVIPNLKQQASSPATPLSFSPSESDHDTLPRRNLSLKRKKEHYVKILEELTKDNNLLHGEIRNVTSYLEKVRELNMKMKARKLELSVGPNRSDPRRQLQFSGVGPVGIPDLNLPVEEESCEGLAMSKLLAAQARQNRLLIYRLKISKSRYSCT</sequence>
<dbReference type="Proteomes" id="UP001359559">
    <property type="component" value="Unassembled WGS sequence"/>
</dbReference>
<gene>
    <name evidence="2" type="ORF">RJT34_08787</name>
</gene>
<organism evidence="2 3">
    <name type="scientific">Clitoria ternatea</name>
    <name type="common">Butterfly pea</name>
    <dbReference type="NCBI Taxonomy" id="43366"/>
    <lineage>
        <taxon>Eukaryota</taxon>
        <taxon>Viridiplantae</taxon>
        <taxon>Streptophyta</taxon>
        <taxon>Embryophyta</taxon>
        <taxon>Tracheophyta</taxon>
        <taxon>Spermatophyta</taxon>
        <taxon>Magnoliopsida</taxon>
        <taxon>eudicotyledons</taxon>
        <taxon>Gunneridae</taxon>
        <taxon>Pentapetalae</taxon>
        <taxon>rosids</taxon>
        <taxon>fabids</taxon>
        <taxon>Fabales</taxon>
        <taxon>Fabaceae</taxon>
        <taxon>Papilionoideae</taxon>
        <taxon>50 kb inversion clade</taxon>
        <taxon>NPAAA clade</taxon>
        <taxon>indigoferoid/millettioid clade</taxon>
        <taxon>Phaseoleae</taxon>
        <taxon>Clitoria</taxon>
    </lineage>
</organism>
<dbReference type="EMBL" id="JAYKXN010000002">
    <property type="protein sequence ID" value="KAK7310966.1"/>
    <property type="molecule type" value="Genomic_DNA"/>
</dbReference>
<feature type="region of interest" description="Disordered" evidence="1">
    <location>
        <begin position="52"/>
        <end position="76"/>
    </location>
</feature>
<feature type="compositionally biased region" description="Polar residues" evidence="1">
    <location>
        <begin position="52"/>
        <end position="67"/>
    </location>
</feature>
<keyword evidence="3" id="KW-1185">Reference proteome</keyword>